<sequence length="381" mass="41592">MEKKEPFKHEIERESSLCCYIASALCVIVVVDAGHQGDSADGSKAKIQLLRRVRKQKDKQLSRSPSKEGKDFMYLSGNDAEVGGVLECFDFSKKLLGMGLMKKRVVSVGDGMCPPVRDSEVTYRRGGHHHENMVSMSIVNEVKVQAIMAKNTTSSHVKEAGVWVAYNHGSGVSIGPTLGAEGSMPSFDHDGIVMGCPPLSIALKGCIGFANILIKVDATRKLPELIRMKMPMNENYEPRTLEAHESYPSLPEAGEKSPVRDSSKVPQGDKEGFIKVNHKGKGKADLKPSVAVFSANQIVISSNPIDPSRIANDIPSPCSKSEKVVSSKNNNFFRLSKWKKGIQTGNVFQCLASEHDGNRELVMVNEGQSCLIDKGMETNSE</sequence>
<protein>
    <submittedName>
        <fullName evidence="1">Uncharacterized protein</fullName>
    </submittedName>
</protein>
<accession>A0ACC1AX09</accession>
<reference evidence="2" key="1">
    <citation type="journal article" date="2023" name="G3 (Bethesda)">
        <title>Genome assembly and association tests identify interacting loci associated with vigor, precocity, and sex in interspecific pistachio rootstocks.</title>
        <authorList>
            <person name="Palmer W."/>
            <person name="Jacygrad E."/>
            <person name="Sagayaradj S."/>
            <person name="Cavanaugh K."/>
            <person name="Han R."/>
            <person name="Bertier L."/>
            <person name="Beede B."/>
            <person name="Kafkas S."/>
            <person name="Golino D."/>
            <person name="Preece J."/>
            <person name="Michelmore R."/>
        </authorList>
    </citation>
    <scope>NUCLEOTIDE SEQUENCE [LARGE SCALE GENOMIC DNA]</scope>
</reference>
<proteinExistence type="predicted"/>
<evidence type="ECO:0000313" key="2">
    <source>
        <dbReference type="Proteomes" id="UP001164250"/>
    </source>
</evidence>
<evidence type="ECO:0000313" key="1">
    <source>
        <dbReference type="EMBL" id="KAJ0091169.1"/>
    </source>
</evidence>
<dbReference type="EMBL" id="CM047904">
    <property type="protein sequence ID" value="KAJ0091169.1"/>
    <property type="molecule type" value="Genomic_DNA"/>
</dbReference>
<organism evidence="1 2">
    <name type="scientific">Pistacia atlantica</name>
    <dbReference type="NCBI Taxonomy" id="434234"/>
    <lineage>
        <taxon>Eukaryota</taxon>
        <taxon>Viridiplantae</taxon>
        <taxon>Streptophyta</taxon>
        <taxon>Embryophyta</taxon>
        <taxon>Tracheophyta</taxon>
        <taxon>Spermatophyta</taxon>
        <taxon>Magnoliopsida</taxon>
        <taxon>eudicotyledons</taxon>
        <taxon>Gunneridae</taxon>
        <taxon>Pentapetalae</taxon>
        <taxon>rosids</taxon>
        <taxon>malvids</taxon>
        <taxon>Sapindales</taxon>
        <taxon>Anacardiaceae</taxon>
        <taxon>Pistacia</taxon>
    </lineage>
</organism>
<dbReference type="Proteomes" id="UP001164250">
    <property type="component" value="Chromosome 8"/>
</dbReference>
<keyword evidence="2" id="KW-1185">Reference proteome</keyword>
<name>A0ACC1AX09_9ROSI</name>
<gene>
    <name evidence="1" type="ORF">Patl1_12979</name>
</gene>
<comment type="caution">
    <text evidence="1">The sequence shown here is derived from an EMBL/GenBank/DDBJ whole genome shotgun (WGS) entry which is preliminary data.</text>
</comment>